<dbReference type="EMBL" id="BAUU01000021">
    <property type="protein sequence ID" value="GAE31623.1"/>
    <property type="molecule type" value="Genomic_DNA"/>
</dbReference>
<feature type="active site" description="Charge relay system" evidence="1">
    <location>
        <position position="188"/>
    </location>
</feature>
<dbReference type="Pfam" id="PF12146">
    <property type="entry name" value="Hydrolase_4"/>
    <property type="match status" value="1"/>
</dbReference>
<dbReference type="STRING" id="1236971.JCM9152_3101"/>
<dbReference type="InterPro" id="IPR012354">
    <property type="entry name" value="Esterase_lipase"/>
</dbReference>
<dbReference type="ESTHER" id="9baci-w4qj07">
    <property type="family name" value="CarbLipBact_1"/>
</dbReference>
<evidence type="ECO:0000313" key="3">
    <source>
        <dbReference type="EMBL" id="GAE31623.1"/>
    </source>
</evidence>
<dbReference type="PIRSF" id="PIRSF017388">
    <property type="entry name" value="Esterase_lipase"/>
    <property type="match status" value="1"/>
</dbReference>
<gene>
    <name evidence="3" type="ORF">JCM9152_3101</name>
</gene>
<protein>
    <submittedName>
        <fullName evidence="3">Carboxylesterase</fullName>
    </submittedName>
</protein>
<dbReference type="SUPFAM" id="SSF53474">
    <property type="entry name" value="alpha/beta-Hydrolases"/>
    <property type="match status" value="1"/>
</dbReference>
<feature type="domain" description="Serine aminopeptidase S33" evidence="2">
    <location>
        <begin position="15"/>
        <end position="221"/>
    </location>
</feature>
<evidence type="ECO:0000256" key="1">
    <source>
        <dbReference type="PIRSR" id="PIRSR017388-1"/>
    </source>
</evidence>
<dbReference type="InterPro" id="IPR029058">
    <property type="entry name" value="AB_hydrolase_fold"/>
</dbReference>
<feature type="active site" description="Nucleophile" evidence="1">
    <location>
        <position position="94"/>
    </location>
</feature>
<feature type="active site" description="Charge relay system" evidence="1">
    <location>
        <position position="218"/>
    </location>
</feature>
<sequence length="243" mass="27928">MRAVAPKPFTFTGDTERAVLLLHGFTGTTADVRMLGRFLQKKGYTSHAPLYRGHGEEPQLLVQAGPSDWWEDVKKGYHYLRELGYEKIAVAGLSLGGLFSLKLAYYYPVVGLIPMCAPMKPRTERAIYDGLQDYVKHYKRREKITIDIERFHQESIGLLVALQEEMVQVKQSLESIHAPALIIQARHDEMIDINSATVILQRIASEEKEIKWYEDSTHVITLGNERDQLHEDINHFLEQLHWS</sequence>
<dbReference type="InterPro" id="IPR051044">
    <property type="entry name" value="MAG_DAG_Lipase"/>
</dbReference>
<dbReference type="Proteomes" id="UP000018895">
    <property type="component" value="Unassembled WGS sequence"/>
</dbReference>
<proteinExistence type="predicted"/>
<dbReference type="InterPro" id="IPR022742">
    <property type="entry name" value="Hydrolase_4"/>
</dbReference>
<accession>W4QJ07</accession>
<dbReference type="PANTHER" id="PTHR11614">
    <property type="entry name" value="PHOSPHOLIPASE-RELATED"/>
    <property type="match status" value="1"/>
</dbReference>
<reference evidence="3" key="1">
    <citation type="journal article" date="2014" name="Genome Announc.">
        <title>Draft Genome Sequences of Three Alkaliphilic Bacillus Strains, Bacillus wakoensis JCM 9140T, Bacillus akibai JCM 9157T, and Bacillus hemicellulosilyticus JCM 9152T.</title>
        <authorList>
            <person name="Yuki M."/>
            <person name="Oshima K."/>
            <person name="Suda W."/>
            <person name="Oshida Y."/>
            <person name="Kitamura K."/>
            <person name="Iida T."/>
            <person name="Hattori M."/>
            <person name="Ohkuma M."/>
        </authorList>
    </citation>
    <scope>NUCLEOTIDE SEQUENCE [LARGE SCALE GENOMIC DNA]</scope>
    <source>
        <strain evidence="3">JCM 9152</strain>
    </source>
</reference>
<dbReference type="AlphaFoldDB" id="W4QJ07"/>
<dbReference type="OrthoDB" id="9800213at2"/>
<name>W4QJ07_9BACI</name>
<evidence type="ECO:0000259" key="2">
    <source>
        <dbReference type="Pfam" id="PF12146"/>
    </source>
</evidence>
<keyword evidence="4" id="KW-1185">Reference proteome</keyword>
<organism evidence="3 4">
    <name type="scientific">Halalkalibacter hemicellulosilyticusJCM 9152</name>
    <dbReference type="NCBI Taxonomy" id="1236971"/>
    <lineage>
        <taxon>Bacteria</taxon>
        <taxon>Bacillati</taxon>
        <taxon>Bacillota</taxon>
        <taxon>Bacilli</taxon>
        <taxon>Bacillales</taxon>
        <taxon>Bacillaceae</taxon>
        <taxon>Halalkalibacter</taxon>
    </lineage>
</organism>
<dbReference type="GO" id="GO:0052689">
    <property type="term" value="F:carboxylic ester hydrolase activity"/>
    <property type="evidence" value="ECO:0007669"/>
    <property type="project" value="InterPro"/>
</dbReference>
<evidence type="ECO:0000313" key="4">
    <source>
        <dbReference type="Proteomes" id="UP000018895"/>
    </source>
</evidence>
<dbReference type="Gene3D" id="3.40.50.1820">
    <property type="entry name" value="alpha/beta hydrolase"/>
    <property type="match status" value="1"/>
</dbReference>
<comment type="caution">
    <text evidence="3">The sequence shown here is derived from an EMBL/GenBank/DDBJ whole genome shotgun (WGS) entry which is preliminary data.</text>
</comment>